<comment type="caution">
    <text evidence="1">The sequence shown here is derived from an EMBL/GenBank/DDBJ whole genome shotgun (WGS) entry which is preliminary data.</text>
</comment>
<dbReference type="Proteomes" id="UP000712281">
    <property type="component" value="Unassembled WGS sequence"/>
</dbReference>
<name>A0A8S9FUU2_BRACR</name>
<evidence type="ECO:0000313" key="1">
    <source>
        <dbReference type="EMBL" id="KAF2535728.1"/>
    </source>
</evidence>
<dbReference type="EMBL" id="QGKW02002228">
    <property type="protein sequence ID" value="KAF2535728.1"/>
    <property type="molecule type" value="Genomic_DNA"/>
</dbReference>
<sequence>MNQSPRREETDLSFLGNNLRYSLQKSAKLATLPVKPKAFSLSIDAMEFRETLREFSIWNQAHVLFKELTQRASNSTCAVFFCDQDQASRLVLSIVKIATNLKTLSRRRRLSCHNPAISSRALHRLIKADDMFSPKIKTCSRQSYKLDLREEGYLIIQLAWSCSRLQPEKAFTPCTDYRSRHRSVPAENDLSKGVRLGSVWSLWNHHNEIGNEHNASLLLESIGPLMSLKKLGVEATTGTSLLLEDFSSWPQSYTLSLPLSAKEFQPLAAVSSTATGKNLREEESDRIKLIFCYKQRHRAASSPMYAVASAISSLRRDHRSKLCLFLAMRPPMRFKSSHSLHNKIQQQPSLSVKGTKISSLIKSLHTLITFKLHRSQRSRQHANHELTTDLATPHRVHQRYHSLTSIHANNLLGTHDLNMRLPVGNSSRSTSSLSTNLGGLTVGDGFTSSSRSIRH</sequence>
<organism evidence="1 2">
    <name type="scientific">Brassica cretica</name>
    <name type="common">Mustard</name>
    <dbReference type="NCBI Taxonomy" id="69181"/>
    <lineage>
        <taxon>Eukaryota</taxon>
        <taxon>Viridiplantae</taxon>
        <taxon>Streptophyta</taxon>
        <taxon>Embryophyta</taxon>
        <taxon>Tracheophyta</taxon>
        <taxon>Spermatophyta</taxon>
        <taxon>Magnoliopsida</taxon>
        <taxon>eudicotyledons</taxon>
        <taxon>Gunneridae</taxon>
        <taxon>Pentapetalae</taxon>
        <taxon>rosids</taxon>
        <taxon>malvids</taxon>
        <taxon>Brassicales</taxon>
        <taxon>Brassicaceae</taxon>
        <taxon>Brassiceae</taxon>
        <taxon>Brassica</taxon>
    </lineage>
</organism>
<dbReference type="AlphaFoldDB" id="A0A8S9FUU2"/>
<accession>A0A8S9FUU2</accession>
<protein>
    <submittedName>
        <fullName evidence="1">Uncharacterized protein</fullName>
    </submittedName>
</protein>
<evidence type="ECO:0000313" key="2">
    <source>
        <dbReference type="Proteomes" id="UP000712281"/>
    </source>
</evidence>
<reference evidence="1" key="1">
    <citation type="submission" date="2019-12" db="EMBL/GenBank/DDBJ databases">
        <title>Genome sequencing and annotation of Brassica cretica.</title>
        <authorList>
            <person name="Studholme D.J."/>
            <person name="Sarris P.F."/>
        </authorList>
    </citation>
    <scope>NUCLEOTIDE SEQUENCE</scope>
    <source>
        <strain evidence="1">PFS-001/15</strain>
        <tissue evidence="1">Leaf</tissue>
    </source>
</reference>
<proteinExistence type="predicted"/>
<gene>
    <name evidence="1" type="ORF">F2Q68_00022712</name>
</gene>